<feature type="non-terminal residue" evidence="4">
    <location>
        <position position="147"/>
    </location>
</feature>
<protein>
    <submittedName>
        <fullName evidence="4">Uncharacterized protein</fullName>
    </submittedName>
</protein>
<proteinExistence type="predicted"/>
<sequence>GKTSKTIEDLAVTKEKDEQGKVKNKPRVTYSKEELLNLRESPASKLWPSAWHQSFASEKRCASPADELKKQLLIEDGIVLSPQRQSFVQGCHIPQSAPERILPQERGKSGLSRTSDREREGRSRLTGRVGKGRLDYKERLPLQERNK</sequence>
<keyword evidence="2" id="KW-0963">Cytoplasm</keyword>
<organism evidence="4 5">
    <name type="scientific">Porites evermanni</name>
    <dbReference type="NCBI Taxonomy" id="104178"/>
    <lineage>
        <taxon>Eukaryota</taxon>
        <taxon>Metazoa</taxon>
        <taxon>Cnidaria</taxon>
        <taxon>Anthozoa</taxon>
        <taxon>Hexacorallia</taxon>
        <taxon>Scleractinia</taxon>
        <taxon>Fungiina</taxon>
        <taxon>Poritidae</taxon>
        <taxon>Porites</taxon>
    </lineage>
</organism>
<evidence type="ECO:0000313" key="5">
    <source>
        <dbReference type="Proteomes" id="UP001159427"/>
    </source>
</evidence>
<dbReference type="EMBL" id="CALNXI010005487">
    <property type="protein sequence ID" value="CAH3197911.1"/>
    <property type="molecule type" value="Genomic_DNA"/>
</dbReference>
<feature type="compositionally biased region" description="Basic and acidic residues" evidence="3">
    <location>
        <begin position="102"/>
        <end position="123"/>
    </location>
</feature>
<accession>A0ABN8T2C0</accession>
<keyword evidence="5" id="KW-1185">Reference proteome</keyword>
<name>A0ABN8T2C0_9CNID</name>
<feature type="compositionally biased region" description="Basic and acidic residues" evidence="3">
    <location>
        <begin position="1"/>
        <end position="21"/>
    </location>
</feature>
<comment type="caution">
    <text evidence="4">The sequence shown here is derived from an EMBL/GenBank/DDBJ whole genome shotgun (WGS) entry which is preliminary data.</text>
</comment>
<dbReference type="PANTHER" id="PTHR12269:SF1">
    <property type="entry name" value="EUKARYOTIC TRANSLATION INITIATION FACTOR 4E TRANSPORTER"/>
    <property type="match status" value="1"/>
</dbReference>
<reference evidence="4 5" key="1">
    <citation type="submission" date="2022-05" db="EMBL/GenBank/DDBJ databases">
        <authorList>
            <consortium name="Genoscope - CEA"/>
            <person name="William W."/>
        </authorList>
    </citation>
    <scope>NUCLEOTIDE SEQUENCE [LARGE SCALE GENOMIC DNA]</scope>
</reference>
<evidence type="ECO:0000256" key="1">
    <source>
        <dbReference type="ARBA" id="ARBA00004496"/>
    </source>
</evidence>
<feature type="non-terminal residue" evidence="4">
    <location>
        <position position="1"/>
    </location>
</feature>
<comment type="subcellular location">
    <subcellularLocation>
        <location evidence="1">Cytoplasm</location>
    </subcellularLocation>
</comment>
<feature type="compositionally biased region" description="Basic and acidic residues" evidence="3">
    <location>
        <begin position="132"/>
        <end position="147"/>
    </location>
</feature>
<feature type="region of interest" description="Disordered" evidence="3">
    <location>
        <begin position="1"/>
        <end position="24"/>
    </location>
</feature>
<dbReference type="PANTHER" id="PTHR12269">
    <property type="entry name" value="EUKARYOTIC TRANSLATION INITIATION FACTOR 4E TRANSPORTER"/>
    <property type="match status" value="1"/>
</dbReference>
<evidence type="ECO:0000256" key="3">
    <source>
        <dbReference type="SAM" id="MobiDB-lite"/>
    </source>
</evidence>
<feature type="region of interest" description="Disordered" evidence="3">
    <location>
        <begin position="94"/>
        <end position="147"/>
    </location>
</feature>
<dbReference type="InterPro" id="IPR018862">
    <property type="entry name" value="eIF4E-T"/>
</dbReference>
<evidence type="ECO:0000256" key="2">
    <source>
        <dbReference type="ARBA" id="ARBA00022490"/>
    </source>
</evidence>
<gene>
    <name evidence="4" type="ORF">PEVE_00035417</name>
</gene>
<evidence type="ECO:0000313" key="4">
    <source>
        <dbReference type="EMBL" id="CAH3197911.1"/>
    </source>
</evidence>
<dbReference type="Proteomes" id="UP001159427">
    <property type="component" value="Unassembled WGS sequence"/>
</dbReference>